<dbReference type="AlphaFoldDB" id="A0A4R3MLZ3"/>
<evidence type="ECO:0000256" key="2">
    <source>
        <dbReference type="RuleBase" id="RU004021"/>
    </source>
</evidence>
<feature type="domain" description="Nitrogenase/oxidoreductase component 1" evidence="3">
    <location>
        <begin position="18"/>
        <end position="436"/>
    </location>
</feature>
<gene>
    <name evidence="4" type="ORF">EDC18_1037</name>
</gene>
<protein>
    <submittedName>
        <fullName evidence="4">Nitrogenase molybdenum-iron protein NifN</fullName>
    </submittedName>
</protein>
<dbReference type="Pfam" id="PF00148">
    <property type="entry name" value="Oxidored_nitro"/>
    <property type="match status" value="1"/>
</dbReference>
<dbReference type="SUPFAM" id="SSF53807">
    <property type="entry name" value="Helical backbone' metal receptor"/>
    <property type="match status" value="1"/>
</dbReference>
<dbReference type="RefSeq" id="WP_132250884.1">
    <property type="nucleotide sequence ID" value="NZ_SMAL01000003.1"/>
</dbReference>
<name>A0A4R3MLZ3_9FIRM</name>
<dbReference type="GO" id="GO:0016163">
    <property type="term" value="F:nitrogenase activity"/>
    <property type="evidence" value="ECO:0007669"/>
    <property type="project" value="InterPro"/>
</dbReference>
<dbReference type="PANTHER" id="PTHR33712:SF7">
    <property type="entry name" value="LIGHT-INDEPENDENT PROTOCHLOROPHYLLIDE REDUCTASE SUBUNIT B"/>
    <property type="match status" value="1"/>
</dbReference>
<accession>A0A4R3MLZ3</accession>
<evidence type="ECO:0000256" key="1">
    <source>
        <dbReference type="ARBA" id="ARBA00023231"/>
    </source>
</evidence>
<proteinExistence type="inferred from homology"/>
<dbReference type="InterPro" id="IPR000318">
    <property type="entry name" value="Nase_comp1_CS"/>
</dbReference>
<comment type="similarity">
    <text evidence="2">Belongs to the NifD/NifK/NifE/NifN family.</text>
</comment>
<dbReference type="Gene3D" id="3.40.50.1980">
    <property type="entry name" value="Nitrogenase molybdenum iron protein domain"/>
    <property type="match status" value="3"/>
</dbReference>
<comment type="caution">
    <text evidence="4">The sequence shown here is derived from an EMBL/GenBank/DDBJ whole genome shotgun (WGS) entry which is preliminary data.</text>
</comment>
<dbReference type="PROSITE" id="PS00699">
    <property type="entry name" value="NITROGENASE_1_1"/>
    <property type="match status" value="1"/>
</dbReference>
<sequence>MSTKKNFTHLNVNPCKMCMPMGGSLAFKGIERSMILIHGSQGCSTYIRRHISAHYNEPVDIASSSLTEEGTVYGGTHNLKKGLRNLIALYNPSIIGVLTTCLAETIGEDIQGIIREFLNEENIEDKISIVPVSTPGYNGSQYEGYYYALRQILENLTEEVGKNDYINIVVSNMTCEDIRELKRLVAYFQKKCVIFPDISDTLDAPYTSEYNKLLSDGTKLDRIKAMGGAVATIEFGEFVKEQHSPGKYLEDQYNVPLYRLPIPVGLENSDTFINILSKITNKPIPNELQKERGRMLDGMIDSHKYNGEGIAAVFGDPEMNYAIASLCIENGINPRLIMTGTKSKRLKEMIITKGRKFNITPIVMDDSDFSSLQPLVKENDVNILIGNSDGKFIKEKEHLPLIRVGFPIHDHMGAQRKLNIGYKGSLRLLDEITNTLIDLKHDDYRDRMYKNYFEPLLKA</sequence>
<evidence type="ECO:0000259" key="3">
    <source>
        <dbReference type="Pfam" id="PF00148"/>
    </source>
</evidence>
<organism evidence="4 5">
    <name type="scientific">Natranaerovirga pectinivora</name>
    <dbReference type="NCBI Taxonomy" id="682400"/>
    <lineage>
        <taxon>Bacteria</taxon>
        <taxon>Bacillati</taxon>
        <taxon>Bacillota</taxon>
        <taxon>Clostridia</taxon>
        <taxon>Lachnospirales</taxon>
        <taxon>Natranaerovirgaceae</taxon>
        <taxon>Natranaerovirga</taxon>
    </lineage>
</organism>
<dbReference type="EMBL" id="SMAL01000003">
    <property type="protein sequence ID" value="TCT15303.1"/>
    <property type="molecule type" value="Genomic_DNA"/>
</dbReference>
<reference evidence="4 5" key="1">
    <citation type="submission" date="2019-03" db="EMBL/GenBank/DDBJ databases">
        <title>Genomic Encyclopedia of Type Strains, Phase IV (KMG-IV): sequencing the most valuable type-strain genomes for metagenomic binning, comparative biology and taxonomic classification.</title>
        <authorList>
            <person name="Goeker M."/>
        </authorList>
    </citation>
    <scope>NUCLEOTIDE SEQUENCE [LARGE SCALE GENOMIC DNA]</scope>
    <source>
        <strain evidence="4 5">DSM 24629</strain>
    </source>
</reference>
<dbReference type="Gene3D" id="1.20.89.10">
    <property type="entry name" value="Nitrogenase Molybdenum-iron Protein, subunit B, domain 4"/>
    <property type="match status" value="1"/>
</dbReference>
<keyword evidence="5" id="KW-1185">Reference proteome</keyword>
<dbReference type="OrthoDB" id="9800746at2"/>
<dbReference type="InterPro" id="IPR000510">
    <property type="entry name" value="Nase/OxRdtase_comp1"/>
</dbReference>
<dbReference type="InterPro" id="IPR050152">
    <property type="entry name" value="ChlB/BchB/BchZ"/>
</dbReference>
<evidence type="ECO:0000313" key="4">
    <source>
        <dbReference type="EMBL" id="TCT15303.1"/>
    </source>
</evidence>
<dbReference type="Proteomes" id="UP000294902">
    <property type="component" value="Unassembled WGS sequence"/>
</dbReference>
<evidence type="ECO:0000313" key="5">
    <source>
        <dbReference type="Proteomes" id="UP000294902"/>
    </source>
</evidence>
<dbReference type="PANTHER" id="PTHR33712">
    <property type="entry name" value="LIGHT-INDEPENDENT PROTOCHLOROPHYLLIDE REDUCTASE SUBUNIT B"/>
    <property type="match status" value="1"/>
</dbReference>
<keyword evidence="1 2" id="KW-0535">Nitrogen fixation</keyword>